<dbReference type="CDD" id="cd06158">
    <property type="entry name" value="S2P-M50_like_1"/>
    <property type="match status" value="1"/>
</dbReference>
<name>A0A1F6CN26_9BACT</name>
<evidence type="ECO:0000256" key="3">
    <source>
        <dbReference type="ARBA" id="ARBA00007931"/>
    </source>
</evidence>
<evidence type="ECO:0000313" key="15">
    <source>
        <dbReference type="EMBL" id="OGG50525.1"/>
    </source>
</evidence>
<feature type="transmembrane region" description="Helical" evidence="13">
    <location>
        <begin position="122"/>
        <end position="141"/>
    </location>
</feature>
<dbReference type="PANTHER" id="PTHR35864:SF1">
    <property type="entry name" value="ZINC METALLOPROTEASE YWHC-RELATED"/>
    <property type="match status" value="1"/>
</dbReference>
<evidence type="ECO:0000256" key="5">
    <source>
        <dbReference type="ARBA" id="ARBA00022670"/>
    </source>
</evidence>
<dbReference type="InterPro" id="IPR044537">
    <property type="entry name" value="Rip2-like"/>
</dbReference>
<keyword evidence="4" id="KW-1003">Cell membrane</keyword>
<evidence type="ECO:0000256" key="6">
    <source>
        <dbReference type="ARBA" id="ARBA00022692"/>
    </source>
</evidence>
<feature type="domain" description="Peptidase M50" evidence="14">
    <location>
        <begin position="8"/>
        <end position="111"/>
    </location>
</feature>
<dbReference type="GO" id="GO:0046872">
    <property type="term" value="F:metal ion binding"/>
    <property type="evidence" value="ECO:0007669"/>
    <property type="project" value="UniProtKB-KW"/>
</dbReference>
<keyword evidence="10 13" id="KW-1133">Transmembrane helix</keyword>
<keyword evidence="7" id="KW-0479">Metal-binding</keyword>
<dbReference type="GO" id="GO:0008237">
    <property type="term" value="F:metallopeptidase activity"/>
    <property type="evidence" value="ECO:0007669"/>
    <property type="project" value="UniProtKB-KW"/>
</dbReference>
<feature type="transmembrane region" description="Helical" evidence="13">
    <location>
        <begin position="6"/>
        <end position="30"/>
    </location>
</feature>
<accession>A0A1F6CN26</accession>
<evidence type="ECO:0000259" key="14">
    <source>
        <dbReference type="Pfam" id="PF02163"/>
    </source>
</evidence>
<evidence type="ECO:0000256" key="1">
    <source>
        <dbReference type="ARBA" id="ARBA00001947"/>
    </source>
</evidence>
<comment type="subcellular location">
    <subcellularLocation>
        <location evidence="2">Cell membrane</location>
        <topology evidence="2">Multi-pass membrane protein</topology>
    </subcellularLocation>
</comment>
<dbReference type="STRING" id="1798482.A2763_04485"/>
<evidence type="ECO:0000256" key="13">
    <source>
        <dbReference type="SAM" id="Phobius"/>
    </source>
</evidence>
<comment type="similarity">
    <text evidence="3">Belongs to the peptidase M50B family.</text>
</comment>
<protein>
    <recommendedName>
        <fullName evidence="14">Peptidase M50 domain-containing protein</fullName>
    </recommendedName>
</protein>
<dbReference type="InterPro" id="IPR052348">
    <property type="entry name" value="Metallopeptidase_M50B"/>
</dbReference>
<dbReference type="Proteomes" id="UP000178370">
    <property type="component" value="Unassembled WGS sequence"/>
</dbReference>
<evidence type="ECO:0000256" key="12">
    <source>
        <dbReference type="ARBA" id="ARBA00023136"/>
    </source>
</evidence>
<keyword evidence="8" id="KW-0378">Hydrolase</keyword>
<dbReference type="EMBL" id="MFKV01000013">
    <property type="protein sequence ID" value="OGG50525.1"/>
    <property type="molecule type" value="Genomic_DNA"/>
</dbReference>
<feature type="transmembrane region" description="Helical" evidence="13">
    <location>
        <begin position="90"/>
        <end position="110"/>
    </location>
</feature>
<keyword evidence="12 13" id="KW-0472">Membrane</keyword>
<organism evidence="15 16">
    <name type="scientific">Candidatus Kaiserbacteria bacterium RIFCSPHIGHO2_01_FULL_54_36</name>
    <dbReference type="NCBI Taxonomy" id="1798482"/>
    <lineage>
        <taxon>Bacteria</taxon>
        <taxon>Candidatus Kaiseribacteriota</taxon>
    </lineage>
</organism>
<evidence type="ECO:0000256" key="2">
    <source>
        <dbReference type="ARBA" id="ARBA00004651"/>
    </source>
</evidence>
<reference evidence="15 16" key="1">
    <citation type="journal article" date="2016" name="Nat. Commun.">
        <title>Thousands of microbial genomes shed light on interconnected biogeochemical processes in an aquifer system.</title>
        <authorList>
            <person name="Anantharaman K."/>
            <person name="Brown C.T."/>
            <person name="Hug L.A."/>
            <person name="Sharon I."/>
            <person name="Castelle C.J."/>
            <person name="Probst A.J."/>
            <person name="Thomas B.C."/>
            <person name="Singh A."/>
            <person name="Wilkins M.J."/>
            <person name="Karaoz U."/>
            <person name="Brodie E.L."/>
            <person name="Williams K.H."/>
            <person name="Hubbard S.S."/>
            <person name="Banfield J.F."/>
        </authorList>
    </citation>
    <scope>NUCLEOTIDE SEQUENCE [LARGE SCALE GENOMIC DNA]</scope>
</reference>
<evidence type="ECO:0000256" key="7">
    <source>
        <dbReference type="ARBA" id="ARBA00022723"/>
    </source>
</evidence>
<keyword evidence="11" id="KW-0482">Metalloprotease</keyword>
<dbReference type="PANTHER" id="PTHR35864">
    <property type="entry name" value="ZINC METALLOPROTEASE MJ0611-RELATED"/>
    <property type="match status" value="1"/>
</dbReference>
<proteinExistence type="inferred from homology"/>
<keyword evidence="5" id="KW-0645">Protease</keyword>
<feature type="transmembrane region" description="Helical" evidence="13">
    <location>
        <begin position="173"/>
        <end position="199"/>
    </location>
</feature>
<keyword evidence="6 13" id="KW-0812">Transmembrane</keyword>
<gene>
    <name evidence="15" type="ORF">A2763_04485</name>
</gene>
<keyword evidence="9" id="KW-0862">Zinc</keyword>
<evidence type="ECO:0000256" key="8">
    <source>
        <dbReference type="ARBA" id="ARBA00022801"/>
    </source>
</evidence>
<dbReference type="Pfam" id="PF02163">
    <property type="entry name" value="Peptidase_M50"/>
    <property type="match status" value="1"/>
</dbReference>
<evidence type="ECO:0000256" key="4">
    <source>
        <dbReference type="ARBA" id="ARBA00022475"/>
    </source>
</evidence>
<dbReference type="AlphaFoldDB" id="A0A1F6CN26"/>
<feature type="transmembrane region" description="Helical" evidence="13">
    <location>
        <begin position="51"/>
        <end position="70"/>
    </location>
</feature>
<evidence type="ECO:0000256" key="10">
    <source>
        <dbReference type="ARBA" id="ARBA00022989"/>
    </source>
</evidence>
<sequence>MGGDAVFIIVIIVFSVIVHEVMHGVAADWLGDPTARLAGRLTINPIPHIDIFGSIIVPILSSFTGTYFGWAKPVPVNPYNFRRLQRWGEAITAIAGPLSNLGLALLFGLLMRLGMAPELQLLFFYVVAINCSLFILNMIPIPPLDGSKVLGSILPGPLGEAYQSLRDILEQNFFLALFLILMLVNVFGQAYGSAVYALASLIGGI</sequence>
<dbReference type="InterPro" id="IPR008915">
    <property type="entry name" value="Peptidase_M50"/>
</dbReference>
<evidence type="ECO:0000256" key="9">
    <source>
        <dbReference type="ARBA" id="ARBA00022833"/>
    </source>
</evidence>
<dbReference type="GO" id="GO:0006508">
    <property type="term" value="P:proteolysis"/>
    <property type="evidence" value="ECO:0007669"/>
    <property type="project" value="UniProtKB-KW"/>
</dbReference>
<comment type="cofactor">
    <cofactor evidence="1">
        <name>Zn(2+)</name>
        <dbReference type="ChEBI" id="CHEBI:29105"/>
    </cofactor>
</comment>
<dbReference type="GO" id="GO:0005886">
    <property type="term" value="C:plasma membrane"/>
    <property type="evidence" value="ECO:0007669"/>
    <property type="project" value="UniProtKB-SubCell"/>
</dbReference>
<evidence type="ECO:0000256" key="11">
    <source>
        <dbReference type="ARBA" id="ARBA00023049"/>
    </source>
</evidence>
<comment type="caution">
    <text evidence="15">The sequence shown here is derived from an EMBL/GenBank/DDBJ whole genome shotgun (WGS) entry which is preliminary data.</text>
</comment>
<evidence type="ECO:0000313" key="16">
    <source>
        <dbReference type="Proteomes" id="UP000178370"/>
    </source>
</evidence>